<proteinExistence type="inferred from homology"/>
<dbReference type="GO" id="GO:0016491">
    <property type="term" value="F:oxidoreductase activity"/>
    <property type="evidence" value="ECO:0007669"/>
    <property type="project" value="InterPro"/>
</dbReference>
<dbReference type="SUPFAM" id="SSF51395">
    <property type="entry name" value="FMN-linked oxidoreductases"/>
    <property type="match status" value="1"/>
</dbReference>
<feature type="binding site" evidence="11">
    <location>
        <position position="159"/>
    </location>
    <ligand>
        <name>Mg(2+)</name>
        <dbReference type="ChEBI" id="CHEBI:18420"/>
    </ligand>
</feature>
<dbReference type="PANTHER" id="PTHR43665:SF1">
    <property type="entry name" value="ISOPENTENYL-DIPHOSPHATE DELTA-ISOMERASE"/>
    <property type="match status" value="1"/>
</dbReference>
<keyword evidence="9 11" id="KW-0413">Isomerase</keyword>
<organism evidence="13 14">
    <name type="scientific">candidate division WWE3 bacterium</name>
    <dbReference type="NCBI Taxonomy" id="2053526"/>
    <lineage>
        <taxon>Bacteria</taxon>
        <taxon>Katanobacteria</taxon>
    </lineage>
</organism>
<feature type="binding site" evidence="11">
    <location>
        <position position="94"/>
    </location>
    <ligand>
        <name>FMN</name>
        <dbReference type="ChEBI" id="CHEBI:58210"/>
    </ligand>
</feature>
<comment type="caution">
    <text evidence="11">Lacks conserved residue(s) required for the propagation of feature annotation.</text>
</comment>
<comment type="function">
    <text evidence="11">Involved in the biosynthesis of isoprenoids. Catalyzes the 1,3-allylic rearrangement of the homoallylic substrate isopentenyl (IPP) to its allylic isomer, dimethylallyl diphosphate (DMAPP).</text>
</comment>
<comment type="caution">
    <text evidence="13">The sequence shown here is derived from an EMBL/GenBank/DDBJ whole genome shotgun (WGS) entry which is preliminary data.</text>
</comment>
<dbReference type="EMBL" id="JAGQKY010000016">
    <property type="protein sequence ID" value="MCA9397315.1"/>
    <property type="molecule type" value="Genomic_DNA"/>
</dbReference>
<feature type="binding site" evidence="11">
    <location>
        <begin position="7"/>
        <end position="8"/>
    </location>
    <ligand>
        <name>substrate</name>
    </ligand>
</feature>
<dbReference type="AlphaFoldDB" id="A0A955RWZ3"/>
<feature type="binding site" evidence="11">
    <location>
        <begin position="94"/>
        <end position="96"/>
    </location>
    <ligand>
        <name>substrate</name>
    </ligand>
</feature>
<dbReference type="CDD" id="cd02811">
    <property type="entry name" value="IDI-2_FMN"/>
    <property type="match status" value="1"/>
</dbReference>
<feature type="binding site" evidence="11">
    <location>
        <position position="158"/>
    </location>
    <ligand>
        <name>substrate</name>
    </ligand>
</feature>
<feature type="binding site" evidence="11">
    <location>
        <begin position="288"/>
        <end position="289"/>
    </location>
    <ligand>
        <name>FMN</name>
        <dbReference type="ChEBI" id="CHEBI:58210"/>
    </ligand>
</feature>
<dbReference type="GO" id="GO:0004452">
    <property type="term" value="F:isopentenyl-diphosphate delta-isomerase activity"/>
    <property type="evidence" value="ECO:0007669"/>
    <property type="project" value="UniProtKB-UniRule"/>
</dbReference>
<dbReference type="Proteomes" id="UP000699691">
    <property type="component" value="Unassembled WGS sequence"/>
</dbReference>
<dbReference type="PANTHER" id="PTHR43665">
    <property type="entry name" value="ISOPENTENYL-DIPHOSPHATE DELTA-ISOMERASE"/>
    <property type="match status" value="1"/>
</dbReference>
<dbReference type="InterPro" id="IPR000262">
    <property type="entry name" value="FMN-dep_DH"/>
</dbReference>
<comment type="cofactor">
    <cofactor evidence="11">
        <name>NADPH</name>
        <dbReference type="ChEBI" id="CHEBI:57783"/>
    </cofactor>
</comment>
<evidence type="ECO:0000256" key="3">
    <source>
        <dbReference type="ARBA" id="ARBA00022630"/>
    </source>
</evidence>
<evidence type="ECO:0000256" key="9">
    <source>
        <dbReference type="ARBA" id="ARBA00023235"/>
    </source>
</evidence>
<dbReference type="Gene3D" id="3.20.20.70">
    <property type="entry name" value="Aldolase class I"/>
    <property type="match status" value="1"/>
</dbReference>
<feature type="binding site" evidence="11">
    <location>
        <position position="220"/>
    </location>
    <ligand>
        <name>FMN</name>
        <dbReference type="ChEBI" id="CHEBI:58210"/>
    </ligand>
</feature>
<dbReference type="GO" id="GO:0010181">
    <property type="term" value="F:FMN binding"/>
    <property type="evidence" value="ECO:0007669"/>
    <property type="project" value="UniProtKB-UniRule"/>
</dbReference>
<feature type="binding site" evidence="11">
    <location>
        <begin position="267"/>
        <end position="269"/>
    </location>
    <ligand>
        <name>FMN</name>
        <dbReference type="ChEBI" id="CHEBI:58210"/>
    </ligand>
</feature>
<dbReference type="EC" id="5.3.3.2" evidence="11"/>
<evidence type="ECO:0000256" key="5">
    <source>
        <dbReference type="ARBA" id="ARBA00022723"/>
    </source>
</evidence>
<comment type="cofactor">
    <cofactor evidence="1 11">
        <name>FMN</name>
        <dbReference type="ChEBI" id="CHEBI:58210"/>
    </cofactor>
</comment>
<feature type="binding site" evidence="11">
    <location>
        <position position="190"/>
    </location>
    <ligand>
        <name>FMN</name>
        <dbReference type="ChEBI" id="CHEBI:58210"/>
    </ligand>
</feature>
<protein>
    <recommendedName>
        <fullName evidence="11">Isopentenyl-diphosphate delta-isomerase</fullName>
        <shortName evidence="11">IPP isomerase</shortName>
        <ecNumber evidence="11">5.3.3.2</ecNumber>
    </recommendedName>
    <alternativeName>
        <fullName evidence="11">Isopentenyl diphosphate:dimethylallyl diphosphate isomerase</fullName>
    </alternativeName>
    <alternativeName>
        <fullName evidence="11">Isopentenyl pyrophosphate isomerase</fullName>
    </alternativeName>
    <alternativeName>
        <fullName evidence="11">Type 2 isopentenyl diphosphate isomerase</fullName>
        <shortName evidence="11">IDI-2</shortName>
    </alternativeName>
</protein>
<reference evidence="13" key="1">
    <citation type="submission" date="2020-04" db="EMBL/GenBank/DDBJ databases">
        <authorList>
            <person name="Zhang T."/>
        </authorList>
    </citation>
    <scope>NUCLEOTIDE SEQUENCE</scope>
    <source>
        <strain evidence="13">HKST-UBA02</strain>
    </source>
</reference>
<accession>A0A955RWZ3</accession>
<evidence type="ECO:0000256" key="1">
    <source>
        <dbReference type="ARBA" id="ARBA00001917"/>
    </source>
</evidence>
<evidence type="ECO:0000256" key="10">
    <source>
        <dbReference type="ARBA" id="ARBA00025810"/>
    </source>
</evidence>
<dbReference type="GO" id="GO:0005737">
    <property type="term" value="C:cytoplasm"/>
    <property type="evidence" value="ECO:0007669"/>
    <property type="project" value="UniProtKB-SubCell"/>
</dbReference>
<keyword evidence="4 11" id="KW-0288">FMN</keyword>
<name>A0A955RWZ3_UNCKA</name>
<feature type="binding site" evidence="11">
    <location>
        <position position="123"/>
    </location>
    <ligand>
        <name>FMN</name>
        <dbReference type="ChEBI" id="CHEBI:58210"/>
    </ligand>
</feature>
<keyword evidence="7 11" id="KW-0521">NADP</keyword>
<evidence type="ECO:0000256" key="8">
    <source>
        <dbReference type="ARBA" id="ARBA00023229"/>
    </source>
</evidence>
<sequence length="337" mass="36870">MEDIQKRKVQHIQLAQQSGSQMDGSIFERYSLPYKALPEVDLDDVSTATSLLEKQLSQPLIIASMTGGEAYAKTINKHLAIAAQEMNVAIGVGSQRVALEVPSARESFSIVRKHAPDAVVFANLAGVQLNYGYDISHYEAVVDMIEADALYIHLNPLQEAIQPEGDTNFLGLREKLGDLISRLSVPVFVKEVGHGLDIETCKFKLDAGVSGLDIAGTGGTSWSWIESQRRGSDEFSDWFKSVGNSTESILQDLSMIEKNVSVVASGGIRNPVHGLMARSFGADYYSAARPFLHAALDSEKAVIDALVLWQQGLQIALFITGIQDWEQARFLELELST</sequence>
<keyword evidence="8 11" id="KW-0414">Isoprene biosynthesis</keyword>
<dbReference type="InterPro" id="IPR011179">
    <property type="entry name" value="IPdP_isomerase"/>
</dbReference>
<evidence type="ECO:0000256" key="4">
    <source>
        <dbReference type="ARBA" id="ARBA00022643"/>
    </source>
</evidence>
<evidence type="ECO:0000313" key="14">
    <source>
        <dbReference type="Proteomes" id="UP000699691"/>
    </source>
</evidence>
<keyword evidence="5 11" id="KW-0479">Metal-binding</keyword>
<evidence type="ECO:0000313" key="13">
    <source>
        <dbReference type="EMBL" id="MCA9397315.1"/>
    </source>
</evidence>
<dbReference type="GO" id="GO:0008299">
    <property type="term" value="P:isoprenoid biosynthetic process"/>
    <property type="evidence" value="ECO:0007669"/>
    <property type="project" value="UniProtKB-UniRule"/>
</dbReference>
<evidence type="ECO:0000259" key="12">
    <source>
        <dbReference type="Pfam" id="PF01070"/>
    </source>
</evidence>
<dbReference type="HAMAP" id="MF_00354">
    <property type="entry name" value="Idi_2"/>
    <property type="match status" value="1"/>
</dbReference>
<reference evidence="13" key="2">
    <citation type="journal article" date="2021" name="Microbiome">
        <title>Successional dynamics and alternative stable states in a saline activated sludge microbial community over 9 years.</title>
        <authorList>
            <person name="Wang Y."/>
            <person name="Ye J."/>
            <person name="Ju F."/>
            <person name="Liu L."/>
            <person name="Boyd J.A."/>
            <person name="Deng Y."/>
            <person name="Parks D.H."/>
            <person name="Jiang X."/>
            <person name="Yin X."/>
            <person name="Woodcroft B.J."/>
            <person name="Tyson G.W."/>
            <person name="Hugenholtz P."/>
            <person name="Polz M.F."/>
            <person name="Zhang T."/>
        </authorList>
    </citation>
    <scope>NUCLEOTIDE SEQUENCE</scope>
    <source>
        <strain evidence="13">HKST-UBA02</strain>
    </source>
</reference>
<keyword evidence="6 11" id="KW-0460">Magnesium</keyword>
<evidence type="ECO:0000256" key="2">
    <source>
        <dbReference type="ARBA" id="ARBA00022490"/>
    </source>
</evidence>
<comment type="catalytic activity">
    <reaction evidence="11">
        <text>isopentenyl diphosphate = dimethylallyl diphosphate</text>
        <dbReference type="Rhea" id="RHEA:23284"/>
        <dbReference type="ChEBI" id="CHEBI:57623"/>
        <dbReference type="ChEBI" id="CHEBI:128769"/>
        <dbReference type="EC" id="5.3.3.2"/>
    </reaction>
</comment>
<keyword evidence="3 11" id="KW-0285">Flavoprotein</keyword>
<evidence type="ECO:0000256" key="6">
    <source>
        <dbReference type="ARBA" id="ARBA00022842"/>
    </source>
</evidence>
<dbReference type="GO" id="GO:0070402">
    <property type="term" value="F:NADPH binding"/>
    <property type="evidence" value="ECO:0007669"/>
    <property type="project" value="UniProtKB-UniRule"/>
</dbReference>
<evidence type="ECO:0000256" key="11">
    <source>
        <dbReference type="HAMAP-Rule" id="MF_00354"/>
    </source>
</evidence>
<dbReference type="InterPro" id="IPR013785">
    <property type="entry name" value="Aldolase_TIM"/>
</dbReference>
<dbReference type="PIRSF" id="PIRSF003314">
    <property type="entry name" value="IPP_isomerase"/>
    <property type="match status" value="1"/>
</dbReference>
<dbReference type="GO" id="GO:0000287">
    <property type="term" value="F:magnesium ion binding"/>
    <property type="evidence" value="ECO:0007669"/>
    <property type="project" value="UniProtKB-UniRule"/>
</dbReference>
<comment type="subcellular location">
    <subcellularLocation>
        <location evidence="11">Cytoplasm</location>
    </subcellularLocation>
</comment>
<evidence type="ECO:0000256" key="7">
    <source>
        <dbReference type="ARBA" id="ARBA00022857"/>
    </source>
</evidence>
<feature type="binding site" evidence="11">
    <location>
        <begin position="64"/>
        <end position="66"/>
    </location>
    <ligand>
        <name>FMN</name>
        <dbReference type="ChEBI" id="CHEBI:58210"/>
    </ligand>
</feature>
<comment type="subunit">
    <text evidence="10 11">Homooctamer. Dimer of tetramers.</text>
</comment>
<comment type="similarity">
    <text evidence="11">Belongs to the IPP isomerase type 2 family.</text>
</comment>
<gene>
    <name evidence="11 13" type="primary">fni</name>
    <name evidence="13" type="ORF">KC573_00665</name>
</gene>
<comment type="cofactor">
    <cofactor evidence="11">
        <name>Mg(2+)</name>
        <dbReference type="ChEBI" id="CHEBI:18420"/>
    </cofactor>
</comment>
<dbReference type="Pfam" id="PF01070">
    <property type="entry name" value="FMN_dh"/>
    <property type="match status" value="1"/>
</dbReference>
<dbReference type="NCBIfam" id="TIGR02151">
    <property type="entry name" value="IPP_isom_2"/>
    <property type="match status" value="1"/>
</dbReference>
<feature type="domain" description="FMN-dependent dehydrogenase" evidence="12">
    <location>
        <begin position="175"/>
        <end position="327"/>
    </location>
</feature>
<keyword evidence="2 11" id="KW-0963">Cytoplasm</keyword>